<gene>
    <name evidence="1" type="ORF">JTE90_024817</name>
</gene>
<accession>A0AAV6UQF2</accession>
<dbReference type="Gene3D" id="3.30.760.10">
    <property type="entry name" value="RNA Cap, Translation Initiation Factor Eif4e"/>
    <property type="match status" value="1"/>
</dbReference>
<dbReference type="AlphaFoldDB" id="A0AAV6UQF2"/>
<evidence type="ECO:0000313" key="2">
    <source>
        <dbReference type="Proteomes" id="UP000827092"/>
    </source>
</evidence>
<dbReference type="EMBL" id="JAFNEN010000323">
    <property type="protein sequence ID" value="KAG8185843.1"/>
    <property type="molecule type" value="Genomic_DNA"/>
</dbReference>
<organism evidence="1 2">
    <name type="scientific">Oedothorax gibbosus</name>
    <dbReference type="NCBI Taxonomy" id="931172"/>
    <lineage>
        <taxon>Eukaryota</taxon>
        <taxon>Metazoa</taxon>
        <taxon>Ecdysozoa</taxon>
        <taxon>Arthropoda</taxon>
        <taxon>Chelicerata</taxon>
        <taxon>Arachnida</taxon>
        <taxon>Araneae</taxon>
        <taxon>Araneomorphae</taxon>
        <taxon>Entelegynae</taxon>
        <taxon>Araneoidea</taxon>
        <taxon>Linyphiidae</taxon>
        <taxon>Erigoninae</taxon>
        <taxon>Oedothorax</taxon>
    </lineage>
</organism>
<sequence>MSRLKRNGPFGRSWTIVCDVTEAETLWSLLRLVDLDAPQLFLRPPKNISMYTHDGCSFTRILCYISTNCGNGTAIRESAEYIRSKIDYPFAMFSFDLDLGTNTHLNSSFLHTPDGELYKYNGEDYELIPLKSFEISQNKQVRKLSEATLWTGRLPSEVTDEGFIYLPSTEEGITNMTKDSGGKWMIYNSGSNMTRHDEFFLAMTSLYQEGIFVGLKASTAKDCGETPPMLSNTTSLQSCRFVRKGALIFCYTADSEDKKDVLRAATAIRSVIENECVMYYKTNSASIKGTYKHEGKRYATKYMHTVSGGFYERDHLNRFKMFT</sequence>
<keyword evidence="2" id="KW-1185">Reference proteome</keyword>
<dbReference type="Proteomes" id="UP000827092">
    <property type="component" value="Unassembled WGS sequence"/>
</dbReference>
<name>A0AAV6UQF2_9ARAC</name>
<protein>
    <submittedName>
        <fullName evidence="1">Uncharacterized protein</fullName>
    </submittedName>
</protein>
<proteinExistence type="predicted"/>
<comment type="caution">
    <text evidence="1">The sequence shown here is derived from an EMBL/GenBank/DDBJ whole genome shotgun (WGS) entry which is preliminary data.</text>
</comment>
<evidence type="ECO:0000313" key="1">
    <source>
        <dbReference type="EMBL" id="KAG8185843.1"/>
    </source>
</evidence>
<dbReference type="InterPro" id="IPR023398">
    <property type="entry name" value="TIF_eIF4e-like"/>
</dbReference>
<reference evidence="1 2" key="1">
    <citation type="journal article" date="2022" name="Nat. Ecol. Evol.">
        <title>A masculinizing supergene underlies an exaggerated male reproductive morph in a spider.</title>
        <authorList>
            <person name="Hendrickx F."/>
            <person name="De Corte Z."/>
            <person name="Sonet G."/>
            <person name="Van Belleghem S.M."/>
            <person name="Kostlbacher S."/>
            <person name="Vangestel C."/>
        </authorList>
    </citation>
    <scope>NUCLEOTIDE SEQUENCE [LARGE SCALE GENOMIC DNA]</scope>
    <source>
        <strain evidence="1">W744_W776</strain>
    </source>
</reference>
<dbReference type="SUPFAM" id="SSF55418">
    <property type="entry name" value="eIF4e-like"/>
    <property type="match status" value="1"/>
</dbReference>